<dbReference type="AlphaFoldDB" id="A0A0L6VDH9"/>
<feature type="compositionally biased region" description="Basic and acidic residues" evidence="2">
    <location>
        <begin position="168"/>
        <end position="177"/>
    </location>
</feature>
<accession>A0A0L6VDH9</accession>
<proteinExistence type="predicted"/>
<dbReference type="InterPro" id="IPR013083">
    <property type="entry name" value="Znf_RING/FYVE/PHD"/>
</dbReference>
<evidence type="ECO:0000313" key="6">
    <source>
        <dbReference type="Proteomes" id="UP000037035"/>
    </source>
</evidence>
<evidence type="ECO:0000259" key="4">
    <source>
        <dbReference type="PROSITE" id="PS50089"/>
    </source>
</evidence>
<feature type="domain" description="RING-type" evidence="4">
    <location>
        <begin position="215"/>
        <end position="259"/>
    </location>
</feature>
<keyword evidence="6" id="KW-1185">Reference proteome</keyword>
<dbReference type="Gene3D" id="3.30.40.10">
    <property type="entry name" value="Zinc/RING finger domain, C3HC4 (zinc finger)"/>
    <property type="match status" value="1"/>
</dbReference>
<keyword evidence="1" id="KW-0862">Zinc</keyword>
<name>A0A0L6VDH9_9BASI</name>
<reference evidence="5 6" key="1">
    <citation type="submission" date="2015-08" db="EMBL/GenBank/DDBJ databases">
        <title>Next Generation Sequencing and Analysis of the Genome of Puccinia sorghi L Schw, the Causal Agent of Maize Common Rust.</title>
        <authorList>
            <person name="Rochi L."/>
            <person name="Burguener G."/>
            <person name="Darino M."/>
            <person name="Turjanski A."/>
            <person name="Kreff E."/>
            <person name="Dieguez M.J."/>
            <person name="Sacco F."/>
        </authorList>
    </citation>
    <scope>NUCLEOTIDE SEQUENCE [LARGE SCALE GENOMIC DNA]</scope>
    <source>
        <strain evidence="5 6">RO10H11247</strain>
    </source>
</reference>
<gene>
    <name evidence="5" type="ORF">VP01_1860g1</name>
</gene>
<keyword evidence="3" id="KW-0472">Membrane</keyword>
<keyword evidence="1" id="KW-0863">Zinc-finger</keyword>
<dbReference type="VEuPathDB" id="FungiDB:VP01_1860g1"/>
<evidence type="ECO:0000313" key="5">
    <source>
        <dbReference type="EMBL" id="KNZ58798.1"/>
    </source>
</evidence>
<feature type="transmembrane region" description="Helical" evidence="3">
    <location>
        <begin position="291"/>
        <end position="313"/>
    </location>
</feature>
<dbReference type="GO" id="GO:0008270">
    <property type="term" value="F:zinc ion binding"/>
    <property type="evidence" value="ECO:0007669"/>
    <property type="project" value="UniProtKB-KW"/>
</dbReference>
<keyword evidence="3" id="KW-1133">Transmembrane helix</keyword>
<comment type="caution">
    <text evidence="5">The sequence shown here is derived from an EMBL/GenBank/DDBJ whole genome shotgun (WGS) entry which is preliminary data.</text>
</comment>
<keyword evidence="1" id="KW-0479">Metal-binding</keyword>
<dbReference type="Proteomes" id="UP000037035">
    <property type="component" value="Unassembled WGS sequence"/>
</dbReference>
<evidence type="ECO:0000256" key="2">
    <source>
        <dbReference type="SAM" id="MobiDB-lite"/>
    </source>
</evidence>
<feature type="non-terminal residue" evidence="5">
    <location>
        <position position="1"/>
    </location>
</feature>
<keyword evidence="3" id="KW-0812">Transmembrane</keyword>
<protein>
    <submittedName>
        <fullName evidence="5">Ring finger domain protein</fullName>
    </submittedName>
</protein>
<dbReference type="InterPro" id="IPR001841">
    <property type="entry name" value="Znf_RING"/>
</dbReference>
<sequence>ITAAAVWLQGAGEKERKKETGSYLNEWWYIEYQDGRTIYYYGCGKKKCDDVPGERALLVLAVWCCADTLVVRALPPSPVQCHEEPAVSSGNPFMGALQVVTLPDHQYHPHDLSTPDRLKQPVTSIRVNPVTISDPLHPVISGGVIPCNSPAVCMQSVRTEDGDDERWEEGRKQEGLEKGSISAGGAHDSVAIDVRESVEEDGEGTGSTDVAADQCAVCLEEIGAEGGAEGASTIHSWNGCGHRFHTACVRNVPRCPLCRCSHNGVAAPVLPGRRTLISRPLVYQLTCGGSMFGVAAWSTSLGALTYLVAYLVLRMFGTTLCFRC</sequence>
<dbReference type="SUPFAM" id="SSF57850">
    <property type="entry name" value="RING/U-box"/>
    <property type="match status" value="1"/>
</dbReference>
<evidence type="ECO:0000256" key="3">
    <source>
        <dbReference type="SAM" id="Phobius"/>
    </source>
</evidence>
<evidence type="ECO:0000256" key="1">
    <source>
        <dbReference type="PROSITE-ProRule" id="PRU00175"/>
    </source>
</evidence>
<feature type="region of interest" description="Disordered" evidence="2">
    <location>
        <begin position="158"/>
        <end position="189"/>
    </location>
</feature>
<dbReference type="OrthoDB" id="1302023at2759"/>
<dbReference type="EMBL" id="LAVV01006682">
    <property type="protein sequence ID" value="KNZ58798.1"/>
    <property type="molecule type" value="Genomic_DNA"/>
</dbReference>
<dbReference type="PROSITE" id="PS50089">
    <property type="entry name" value="ZF_RING_2"/>
    <property type="match status" value="1"/>
</dbReference>
<dbReference type="SMART" id="SM00184">
    <property type="entry name" value="RING"/>
    <property type="match status" value="1"/>
</dbReference>
<organism evidence="5 6">
    <name type="scientific">Puccinia sorghi</name>
    <dbReference type="NCBI Taxonomy" id="27349"/>
    <lineage>
        <taxon>Eukaryota</taxon>
        <taxon>Fungi</taxon>
        <taxon>Dikarya</taxon>
        <taxon>Basidiomycota</taxon>
        <taxon>Pucciniomycotina</taxon>
        <taxon>Pucciniomycetes</taxon>
        <taxon>Pucciniales</taxon>
        <taxon>Pucciniaceae</taxon>
        <taxon>Puccinia</taxon>
    </lineage>
</organism>